<name>A0ABD2CSA7_VESMC</name>
<dbReference type="AlphaFoldDB" id="A0ABD2CSA7"/>
<dbReference type="EMBL" id="JAYRBN010000034">
    <property type="protein sequence ID" value="KAL2747980.1"/>
    <property type="molecule type" value="Genomic_DNA"/>
</dbReference>
<protein>
    <submittedName>
        <fullName evidence="1">Uncharacterized protein</fullName>
    </submittedName>
</protein>
<gene>
    <name evidence="1" type="ORF">V1477_003875</name>
</gene>
<keyword evidence="2" id="KW-1185">Reference proteome</keyword>
<accession>A0ABD2CSA7</accession>
<evidence type="ECO:0000313" key="2">
    <source>
        <dbReference type="Proteomes" id="UP001607303"/>
    </source>
</evidence>
<dbReference type="Proteomes" id="UP001607303">
    <property type="component" value="Unassembled WGS sequence"/>
</dbReference>
<organism evidence="1 2">
    <name type="scientific">Vespula maculifrons</name>
    <name type="common">Eastern yellow jacket</name>
    <name type="synonym">Wasp</name>
    <dbReference type="NCBI Taxonomy" id="7453"/>
    <lineage>
        <taxon>Eukaryota</taxon>
        <taxon>Metazoa</taxon>
        <taxon>Ecdysozoa</taxon>
        <taxon>Arthropoda</taxon>
        <taxon>Hexapoda</taxon>
        <taxon>Insecta</taxon>
        <taxon>Pterygota</taxon>
        <taxon>Neoptera</taxon>
        <taxon>Endopterygota</taxon>
        <taxon>Hymenoptera</taxon>
        <taxon>Apocrita</taxon>
        <taxon>Aculeata</taxon>
        <taxon>Vespoidea</taxon>
        <taxon>Vespidae</taxon>
        <taxon>Vespinae</taxon>
        <taxon>Vespula</taxon>
    </lineage>
</organism>
<reference evidence="1 2" key="1">
    <citation type="journal article" date="2024" name="Ann. Entomol. Soc. Am.">
        <title>Genomic analyses of the southern and eastern yellowjacket wasps (Hymenoptera: Vespidae) reveal evolutionary signatures of social life.</title>
        <authorList>
            <person name="Catto M.A."/>
            <person name="Caine P.B."/>
            <person name="Orr S.E."/>
            <person name="Hunt B.G."/>
            <person name="Goodisman M.A.D."/>
        </authorList>
    </citation>
    <scope>NUCLEOTIDE SEQUENCE [LARGE SCALE GENOMIC DNA]</scope>
    <source>
        <strain evidence="1">232</strain>
        <tissue evidence="1">Head and thorax</tissue>
    </source>
</reference>
<evidence type="ECO:0000313" key="1">
    <source>
        <dbReference type="EMBL" id="KAL2747980.1"/>
    </source>
</evidence>
<sequence>MYPGILHLFPHHNTVLLDSNNLNVYVLRHVASFLYLLEDIPWSTRKLRWPMLGRSILTKFEIRIFCRMLTVINLRINRQKLYRIHHLQNPKHHPRSPGNLEKIK</sequence>
<proteinExistence type="predicted"/>
<comment type="caution">
    <text evidence="1">The sequence shown here is derived from an EMBL/GenBank/DDBJ whole genome shotgun (WGS) entry which is preliminary data.</text>
</comment>